<evidence type="ECO:0000256" key="2">
    <source>
        <dbReference type="ARBA" id="ARBA00022679"/>
    </source>
</evidence>
<accession>A0ABV7TCC8</accession>
<sequence>MAARETITVFYERFAVGSIHLSATGELSFEYDPRWLGTRGNFPLSVTLPLQPGRFTDEVITPWLANLLPEEEQLVAMSRALGLATSDALAILREIGGDTAGAISIGEPSIRKDWIYTSLQDHYGRITESEALARHFEDLGKRPFLAGEDGVRLSLAGGQKKTALAVLDQDGKPKLGLPQLTDLLAIPKKGAPSTIIIKPDNPRLPGIVENEAYCMTLADLIGLPVAECTILDAGGRTALAIARYDRVLRSDGALRRLHQEDFAQANGIYPGQKYEKGTVPGLDMAGLLLTGRHLPPIDALALHDQAIFNLLVANTDAHAKNYSMLLGNELSMAPLYDVSSVLPWEHVNQYHAQKIAGKRRKPADVAPQHWDEMARSAGLNASALRRRAGELIDAMVANRVEATERISSLPGTTPEMVEYVAELVEGNALRIGGRLRAAA</sequence>
<protein>
    <submittedName>
        <fullName evidence="6">Type II toxin-antitoxin system HipA family toxin</fullName>
    </submittedName>
</protein>
<evidence type="ECO:0000256" key="1">
    <source>
        <dbReference type="ARBA" id="ARBA00010164"/>
    </source>
</evidence>
<keyword evidence="2" id="KW-0808">Transferase</keyword>
<dbReference type="PANTHER" id="PTHR37419">
    <property type="entry name" value="SERINE/THREONINE-PROTEIN KINASE TOXIN HIPA"/>
    <property type="match status" value="1"/>
</dbReference>
<dbReference type="Pfam" id="PF13657">
    <property type="entry name" value="Couple_hipA"/>
    <property type="match status" value="1"/>
</dbReference>
<feature type="domain" description="HipA N-terminal subdomain 1" evidence="5">
    <location>
        <begin position="8"/>
        <end position="105"/>
    </location>
</feature>
<proteinExistence type="inferred from homology"/>
<gene>
    <name evidence="6" type="ORF">ACFORG_04015</name>
</gene>
<dbReference type="InterPro" id="IPR012893">
    <property type="entry name" value="HipA-like_C"/>
</dbReference>
<dbReference type="InterPro" id="IPR017508">
    <property type="entry name" value="HipA_N1"/>
</dbReference>
<dbReference type="InterPro" id="IPR052028">
    <property type="entry name" value="HipA_Ser/Thr_kinase"/>
</dbReference>
<dbReference type="NCBIfam" id="TIGR03071">
    <property type="entry name" value="couple_hipA"/>
    <property type="match status" value="1"/>
</dbReference>
<reference evidence="7" key="1">
    <citation type="journal article" date="2019" name="Int. J. Syst. Evol. Microbiol.">
        <title>The Global Catalogue of Microorganisms (GCM) 10K type strain sequencing project: providing services to taxonomists for standard genome sequencing and annotation.</title>
        <authorList>
            <consortium name="The Broad Institute Genomics Platform"/>
            <consortium name="The Broad Institute Genome Sequencing Center for Infectious Disease"/>
            <person name="Wu L."/>
            <person name="Ma J."/>
        </authorList>
    </citation>
    <scope>NUCLEOTIDE SEQUENCE [LARGE SCALE GENOMIC DNA]</scope>
    <source>
        <strain evidence="7">KCTC 42911</strain>
    </source>
</reference>
<evidence type="ECO:0000313" key="6">
    <source>
        <dbReference type="EMBL" id="MFC3612918.1"/>
    </source>
</evidence>
<dbReference type="Gene3D" id="1.10.1070.20">
    <property type="match status" value="1"/>
</dbReference>
<dbReference type="CDD" id="cd17793">
    <property type="entry name" value="HipA"/>
    <property type="match status" value="1"/>
</dbReference>
<evidence type="ECO:0000256" key="3">
    <source>
        <dbReference type="ARBA" id="ARBA00022777"/>
    </source>
</evidence>
<dbReference type="Proteomes" id="UP001595629">
    <property type="component" value="Unassembled WGS sequence"/>
</dbReference>
<dbReference type="RefSeq" id="WP_386734106.1">
    <property type="nucleotide sequence ID" value="NZ_JBHRXI010000002.1"/>
</dbReference>
<comment type="similarity">
    <text evidence="1">Belongs to the HipA Ser/Thr kinase family.</text>
</comment>
<keyword evidence="7" id="KW-1185">Reference proteome</keyword>
<evidence type="ECO:0000259" key="4">
    <source>
        <dbReference type="Pfam" id="PF07804"/>
    </source>
</evidence>
<dbReference type="PANTHER" id="PTHR37419:SF1">
    <property type="entry name" value="SERINE_THREONINE-PROTEIN KINASE TOXIN HIPA"/>
    <property type="match status" value="1"/>
</dbReference>
<name>A0ABV7TCC8_9RHOB</name>
<evidence type="ECO:0000259" key="5">
    <source>
        <dbReference type="Pfam" id="PF13657"/>
    </source>
</evidence>
<dbReference type="Pfam" id="PF07804">
    <property type="entry name" value="HipA_C"/>
    <property type="match status" value="1"/>
</dbReference>
<comment type="caution">
    <text evidence="6">The sequence shown here is derived from an EMBL/GenBank/DDBJ whole genome shotgun (WGS) entry which is preliminary data.</text>
</comment>
<keyword evidence="3" id="KW-0418">Kinase</keyword>
<feature type="domain" description="HipA-like C-terminal" evidence="4">
    <location>
        <begin position="153"/>
        <end position="397"/>
    </location>
</feature>
<evidence type="ECO:0000313" key="7">
    <source>
        <dbReference type="Proteomes" id="UP001595629"/>
    </source>
</evidence>
<dbReference type="EMBL" id="JBHRXI010000002">
    <property type="protein sequence ID" value="MFC3612918.1"/>
    <property type="molecule type" value="Genomic_DNA"/>
</dbReference>
<organism evidence="6 7">
    <name type="scientific">Lutimaribacter marinistellae</name>
    <dbReference type="NCBI Taxonomy" id="1820329"/>
    <lineage>
        <taxon>Bacteria</taxon>
        <taxon>Pseudomonadati</taxon>
        <taxon>Pseudomonadota</taxon>
        <taxon>Alphaproteobacteria</taxon>
        <taxon>Rhodobacterales</taxon>
        <taxon>Roseobacteraceae</taxon>
        <taxon>Lutimaribacter</taxon>
    </lineage>
</organism>